<proteinExistence type="predicted"/>
<keyword evidence="2" id="KW-1185">Reference proteome</keyword>
<protein>
    <submittedName>
        <fullName evidence="1">Uncharacterized protein</fullName>
    </submittedName>
</protein>
<evidence type="ECO:0000313" key="2">
    <source>
        <dbReference type="Proteomes" id="UP000273307"/>
    </source>
</evidence>
<accession>A0A498Q910</accession>
<reference evidence="1 2" key="1">
    <citation type="submission" date="2018-09" db="EMBL/GenBank/DDBJ databases">
        <authorList>
            <person name="Tagini F."/>
        </authorList>
    </citation>
    <scope>NUCLEOTIDE SEQUENCE [LARGE SCALE GENOMIC DNA]</scope>
    <source>
        <strain evidence="1 2">MK136</strain>
    </source>
</reference>
<evidence type="ECO:0000313" key="1">
    <source>
        <dbReference type="EMBL" id="VBA41847.1"/>
    </source>
</evidence>
<dbReference type="EMBL" id="UPHP01000116">
    <property type="protein sequence ID" value="VBA41847.1"/>
    <property type="molecule type" value="Genomic_DNA"/>
</dbReference>
<dbReference type="OrthoDB" id="4752905at2"/>
<organism evidence="1 2">
    <name type="scientific">Mycobacterium attenuatum</name>
    <dbReference type="NCBI Taxonomy" id="2341086"/>
    <lineage>
        <taxon>Bacteria</taxon>
        <taxon>Bacillati</taxon>
        <taxon>Actinomycetota</taxon>
        <taxon>Actinomycetes</taxon>
        <taxon>Mycobacteriales</taxon>
        <taxon>Mycobacteriaceae</taxon>
        <taxon>Mycobacterium</taxon>
    </lineage>
</organism>
<dbReference type="AlphaFoldDB" id="A0A498Q910"/>
<sequence length="70" mass="7629">MPVSVLQKGFGIPSSAAFGKIGDAYVAEVHWWAKANAIPVHRFAKGENKEIARPLIERKPKGRAARGGWC</sequence>
<dbReference type="Proteomes" id="UP000273307">
    <property type="component" value="Unassembled WGS sequence"/>
</dbReference>
<gene>
    <name evidence="1" type="ORF">LAUMK136_04263</name>
</gene>
<dbReference type="RefSeq" id="WP_122444255.1">
    <property type="nucleotide sequence ID" value="NZ_UPHP01000116.1"/>
</dbReference>
<name>A0A498Q910_9MYCO</name>